<dbReference type="InterPro" id="IPR008767">
    <property type="entry name" value="Phage_SPP1_head-tail_adaptor"/>
</dbReference>
<accession>X0V5P9</accession>
<dbReference type="EMBL" id="BARS01023694">
    <property type="protein sequence ID" value="GAG13499.1"/>
    <property type="molecule type" value="Genomic_DNA"/>
</dbReference>
<protein>
    <recommendedName>
        <fullName evidence="2">Phage head-tail adaptor</fullName>
    </recommendedName>
</protein>
<evidence type="ECO:0008006" key="2">
    <source>
        <dbReference type="Google" id="ProtNLM"/>
    </source>
</evidence>
<name>X0V5P9_9ZZZZ</name>
<dbReference type="AlphaFoldDB" id="X0V5P9"/>
<evidence type="ECO:0000313" key="1">
    <source>
        <dbReference type="EMBL" id="GAG13499.1"/>
    </source>
</evidence>
<sequence length="131" mass="14593">MPECEVLPRKHRQLCIGDLTKLVKLSSRTIDEPAFGSPNFAEIFSDVAPTWAKIETTPGKTLFDGVSVDQSVSHVISIRFDPTVTSETWVETVPGAIRYKIIEVEDLEERNEWLRLYCTEQGAVGLAAAEV</sequence>
<reference evidence="1" key="1">
    <citation type="journal article" date="2014" name="Front. Microbiol.">
        <title>High frequency of phylogenetically diverse reductive dehalogenase-homologous genes in deep subseafloor sedimentary metagenomes.</title>
        <authorList>
            <person name="Kawai M."/>
            <person name="Futagami T."/>
            <person name="Toyoda A."/>
            <person name="Takaki Y."/>
            <person name="Nishi S."/>
            <person name="Hori S."/>
            <person name="Arai W."/>
            <person name="Tsubouchi T."/>
            <person name="Morono Y."/>
            <person name="Uchiyama I."/>
            <person name="Ito T."/>
            <person name="Fujiyama A."/>
            <person name="Inagaki F."/>
            <person name="Takami H."/>
        </authorList>
    </citation>
    <scope>NUCLEOTIDE SEQUENCE</scope>
    <source>
        <strain evidence="1">Expedition CK06-06</strain>
    </source>
</reference>
<organism evidence="1">
    <name type="scientific">marine sediment metagenome</name>
    <dbReference type="NCBI Taxonomy" id="412755"/>
    <lineage>
        <taxon>unclassified sequences</taxon>
        <taxon>metagenomes</taxon>
        <taxon>ecological metagenomes</taxon>
    </lineage>
</organism>
<proteinExistence type="predicted"/>
<dbReference type="InterPro" id="IPR038666">
    <property type="entry name" value="SSP1_head-tail_sf"/>
</dbReference>
<dbReference type="Pfam" id="PF05521">
    <property type="entry name" value="Phage_HCP"/>
    <property type="match status" value="1"/>
</dbReference>
<gene>
    <name evidence="1" type="ORF">S01H1_37714</name>
</gene>
<dbReference type="Gene3D" id="2.40.10.270">
    <property type="entry name" value="Bacteriophage SPP1 head-tail adaptor protein"/>
    <property type="match status" value="1"/>
</dbReference>
<comment type="caution">
    <text evidence="1">The sequence shown here is derived from an EMBL/GenBank/DDBJ whole genome shotgun (WGS) entry which is preliminary data.</text>
</comment>